<dbReference type="EMBL" id="VIWT01000002">
    <property type="protein sequence ID" value="TWF91535.1"/>
    <property type="molecule type" value="Genomic_DNA"/>
</dbReference>
<proteinExistence type="predicted"/>
<dbReference type="AlphaFoldDB" id="A0A561TWN8"/>
<reference evidence="2 3" key="1">
    <citation type="submission" date="2019-06" db="EMBL/GenBank/DDBJ databases">
        <title>Sequencing the genomes of 1000 actinobacteria strains.</title>
        <authorList>
            <person name="Klenk H.-P."/>
        </authorList>
    </citation>
    <scope>NUCLEOTIDE SEQUENCE [LARGE SCALE GENOMIC DNA]</scope>
    <source>
        <strain evidence="2 3">DSM 44826</strain>
    </source>
</reference>
<evidence type="ECO:0000313" key="2">
    <source>
        <dbReference type="EMBL" id="TWF91535.1"/>
    </source>
</evidence>
<organism evidence="2 3">
    <name type="scientific">Kitasatospora viridis</name>
    <dbReference type="NCBI Taxonomy" id="281105"/>
    <lineage>
        <taxon>Bacteria</taxon>
        <taxon>Bacillati</taxon>
        <taxon>Actinomycetota</taxon>
        <taxon>Actinomycetes</taxon>
        <taxon>Kitasatosporales</taxon>
        <taxon>Streptomycetaceae</taxon>
        <taxon>Kitasatospora</taxon>
    </lineage>
</organism>
<evidence type="ECO:0000256" key="1">
    <source>
        <dbReference type="SAM" id="MobiDB-lite"/>
    </source>
</evidence>
<sequence length="78" mass="9173">MARQFFKTLPDGTHRGNTRGLRQCERDGWQILAGARYAVRYAPRRPNDCRPWTDGVTRFWSRDCWAVPHHRANVHPAK</sequence>
<feature type="region of interest" description="Disordered" evidence="1">
    <location>
        <begin position="1"/>
        <end position="20"/>
    </location>
</feature>
<evidence type="ECO:0000313" key="3">
    <source>
        <dbReference type="Proteomes" id="UP000317940"/>
    </source>
</evidence>
<accession>A0A561TWN8</accession>
<name>A0A561TWN8_9ACTN</name>
<protein>
    <submittedName>
        <fullName evidence="2">Uncharacterized protein</fullName>
    </submittedName>
</protein>
<dbReference type="Proteomes" id="UP000317940">
    <property type="component" value="Unassembled WGS sequence"/>
</dbReference>
<comment type="caution">
    <text evidence="2">The sequence shown here is derived from an EMBL/GenBank/DDBJ whole genome shotgun (WGS) entry which is preliminary data.</text>
</comment>
<gene>
    <name evidence="2" type="ORF">FHX73_12650</name>
</gene>
<keyword evidence="3" id="KW-1185">Reference proteome</keyword>